<organism evidence="2">
    <name type="scientific">Ixodes ricinus</name>
    <name type="common">Common tick</name>
    <name type="synonym">Acarus ricinus</name>
    <dbReference type="NCBI Taxonomy" id="34613"/>
    <lineage>
        <taxon>Eukaryota</taxon>
        <taxon>Metazoa</taxon>
        <taxon>Ecdysozoa</taxon>
        <taxon>Arthropoda</taxon>
        <taxon>Chelicerata</taxon>
        <taxon>Arachnida</taxon>
        <taxon>Acari</taxon>
        <taxon>Parasitiformes</taxon>
        <taxon>Ixodida</taxon>
        <taxon>Ixodoidea</taxon>
        <taxon>Ixodidae</taxon>
        <taxon>Ixodinae</taxon>
        <taxon>Ixodes</taxon>
    </lineage>
</organism>
<feature type="transmembrane region" description="Helical" evidence="1">
    <location>
        <begin position="38"/>
        <end position="57"/>
    </location>
</feature>
<sequence>MVHFYVILAFIFLCLPLGVIHTFLPSVSPFPLTQLKFVSTVIVLITQGMQVIIRHLLFEKQGRLIFLPLQAETCSSGLFIISIIALFRDAWFCHMHVFFYADSHFVEVL</sequence>
<name>A0A6B0UIZ4_IXORI</name>
<keyword evidence="1" id="KW-0472">Membrane</keyword>
<evidence type="ECO:0000313" key="2">
    <source>
        <dbReference type="EMBL" id="MXU89627.1"/>
    </source>
</evidence>
<dbReference type="EMBL" id="GIFC01007544">
    <property type="protein sequence ID" value="MXU89627.1"/>
    <property type="molecule type" value="Transcribed_RNA"/>
</dbReference>
<reference evidence="2" key="1">
    <citation type="submission" date="2019-12" db="EMBL/GenBank/DDBJ databases">
        <title>An insight into the sialome of adult female Ixodes ricinus ticks feeding for 6 days.</title>
        <authorList>
            <person name="Perner J."/>
            <person name="Ribeiro J.M.C."/>
        </authorList>
    </citation>
    <scope>NUCLEOTIDE SEQUENCE</scope>
    <source>
        <strain evidence="2">Semi-engorged</strain>
        <tissue evidence="2">Salivary glands</tissue>
    </source>
</reference>
<evidence type="ECO:0000256" key="1">
    <source>
        <dbReference type="SAM" id="Phobius"/>
    </source>
</evidence>
<keyword evidence="1" id="KW-0812">Transmembrane</keyword>
<accession>A0A6B0UIZ4</accession>
<dbReference type="AlphaFoldDB" id="A0A6B0UIZ4"/>
<protein>
    <submittedName>
        <fullName evidence="2">Uncharacterized protein</fullName>
    </submittedName>
</protein>
<proteinExistence type="predicted"/>
<keyword evidence="1" id="KW-1133">Transmembrane helix</keyword>